<evidence type="ECO:0000313" key="12">
    <source>
        <dbReference type="EMBL" id="MDT0544496.1"/>
    </source>
</evidence>
<evidence type="ECO:0000256" key="7">
    <source>
        <dbReference type="ARBA" id="ARBA00022842"/>
    </source>
</evidence>
<feature type="signal peptide" evidence="10">
    <location>
        <begin position="1"/>
        <end position="28"/>
    </location>
</feature>
<reference evidence="12" key="1">
    <citation type="submission" date="2024-05" db="EMBL/GenBank/DDBJ databases">
        <title>30 novel species of actinomycetes from the DSMZ collection.</title>
        <authorList>
            <person name="Nouioui I."/>
        </authorList>
    </citation>
    <scope>NUCLEOTIDE SEQUENCE</scope>
    <source>
        <strain evidence="12">DSM 41529</strain>
    </source>
</reference>
<dbReference type="Gene3D" id="2.80.10.50">
    <property type="match status" value="1"/>
</dbReference>
<dbReference type="EMBL" id="JAVRFD010000007">
    <property type="protein sequence ID" value="MDT0544496.1"/>
    <property type="molecule type" value="Genomic_DNA"/>
</dbReference>
<keyword evidence="5" id="KW-0227">DNA damage</keyword>
<evidence type="ECO:0000256" key="2">
    <source>
        <dbReference type="ARBA" id="ARBA00001946"/>
    </source>
</evidence>
<gene>
    <name evidence="12" type="ORF">RND15_17550</name>
</gene>
<dbReference type="SUPFAM" id="SSF50405">
    <property type="entry name" value="Actin-crosslinking proteins"/>
    <property type="match status" value="2"/>
</dbReference>
<dbReference type="PANTHER" id="PTHR15822">
    <property type="entry name" value="TRAF AND TNF RECEPTOR-ASSOCIATED PROTEIN"/>
    <property type="match status" value="1"/>
</dbReference>
<comment type="cofactor">
    <cofactor evidence="2">
        <name>Mg(2+)</name>
        <dbReference type="ChEBI" id="CHEBI:18420"/>
    </cofactor>
</comment>
<evidence type="ECO:0000256" key="3">
    <source>
        <dbReference type="ARBA" id="ARBA00022722"/>
    </source>
</evidence>
<dbReference type="SUPFAM" id="SSF56219">
    <property type="entry name" value="DNase I-like"/>
    <property type="match status" value="1"/>
</dbReference>
<dbReference type="RefSeq" id="WP_311724931.1">
    <property type="nucleotide sequence ID" value="NZ_JAVRFD010000007.1"/>
</dbReference>
<keyword evidence="10" id="KW-0732">Signal</keyword>
<dbReference type="PANTHER" id="PTHR15822:SF4">
    <property type="entry name" value="TYROSYL-DNA PHOSPHODIESTERASE 2"/>
    <property type="match status" value="1"/>
</dbReference>
<evidence type="ECO:0000256" key="6">
    <source>
        <dbReference type="ARBA" id="ARBA00022801"/>
    </source>
</evidence>
<sequence>MRRFIYVFLALCGLIAGLGVQSMTPAFATDVSGDAGPIAKSAGQKWALKSLANGKYVSVEMNDTGADEWRMRARSSTVGSWERFTLHTNHFAKTISLRSEATGYFATAEFTDAGEREGMLRARGANLGSWQQYEPSWSAPPAGAPAGSYGVTLKSVADGYADRYWAAGDDGTLRATAASPGTWGRFVLEPVPGGATLPPAGPTAAHSLNVMTWNVCADHNANCGWSADRPGYAEFNEQIRARLADPVAHEMPDVIFFQEFCEKYAKHVEEMLEQATQRGWDVRFAPIHNRLNGPLLQKQCAMGPAPDNVDRGSFGVAIAVPDENTFYERYDFTSPPDKEQRTALCAAIPSRAVMACTAHLSAGRGYDDNTGEWRTKQAKELRNLAAKWEAKGYRPVFGGDLNVVPPVPEATEGEGGPSTVLMPVYDRYLECSQLGDPDAPRSGAPTSNANSQGKPMHKIDYIFAPKTARFTRCAVSATSGKSDHWTLYGTVALPAA</sequence>
<keyword evidence="8" id="KW-0234">DNA repair</keyword>
<evidence type="ECO:0000256" key="10">
    <source>
        <dbReference type="SAM" id="SignalP"/>
    </source>
</evidence>
<dbReference type="CDD" id="cd00257">
    <property type="entry name" value="beta-trefoil_FSCN-like"/>
    <property type="match status" value="1"/>
</dbReference>
<dbReference type="Pfam" id="PF03372">
    <property type="entry name" value="Exo_endo_phos"/>
    <property type="match status" value="1"/>
</dbReference>
<dbReference type="InterPro" id="IPR008999">
    <property type="entry name" value="Actin-crosslinking"/>
</dbReference>
<comment type="cofactor">
    <cofactor evidence="1">
        <name>Mn(2+)</name>
        <dbReference type="ChEBI" id="CHEBI:29035"/>
    </cofactor>
</comment>
<keyword evidence="13" id="KW-1185">Reference proteome</keyword>
<keyword evidence="3" id="KW-0540">Nuclease</keyword>
<evidence type="ECO:0000256" key="8">
    <source>
        <dbReference type="ARBA" id="ARBA00023204"/>
    </source>
</evidence>
<dbReference type="Proteomes" id="UP001180754">
    <property type="component" value="Unassembled WGS sequence"/>
</dbReference>
<accession>A0ABU2XG81</accession>
<keyword evidence="4" id="KW-0479">Metal-binding</keyword>
<keyword evidence="6" id="KW-0378">Hydrolase</keyword>
<dbReference type="GO" id="GO:0004519">
    <property type="term" value="F:endonuclease activity"/>
    <property type="evidence" value="ECO:0007669"/>
    <property type="project" value="UniProtKB-KW"/>
</dbReference>
<dbReference type="InterPro" id="IPR051547">
    <property type="entry name" value="TDP2-like"/>
</dbReference>
<dbReference type="InterPro" id="IPR005135">
    <property type="entry name" value="Endo/exonuclease/phosphatase"/>
</dbReference>
<feature type="domain" description="Endonuclease/exonuclease/phosphatase" evidence="11">
    <location>
        <begin position="211"/>
        <end position="484"/>
    </location>
</feature>
<feature type="region of interest" description="Disordered" evidence="9">
    <location>
        <begin position="435"/>
        <end position="454"/>
    </location>
</feature>
<comment type="caution">
    <text evidence="12">The sequence shown here is derived from an EMBL/GenBank/DDBJ whole genome shotgun (WGS) entry which is preliminary data.</text>
</comment>
<keyword evidence="7" id="KW-0460">Magnesium</keyword>
<feature type="chain" id="PRO_5047258461" evidence="10">
    <location>
        <begin position="29"/>
        <end position="496"/>
    </location>
</feature>
<keyword evidence="12" id="KW-0255">Endonuclease</keyword>
<evidence type="ECO:0000256" key="1">
    <source>
        <dbReference type="ARBA" id="ARBA00001936"/>
    </source>
</evidence>
<evidence type="ECO:0000313" key="13">
    <source>
        <dbReference type="Proteomes" id="UP001180754"/>
    </source>
</evidence>
<protein>
    <submittedName>
        <fullName evidence="12">Endonuclease/exonuclease/phosphatase family protein</fullName>
    </submittedName>
</protein>
<evidence type="ECO:0000256" key="4">
    <source>
        <dbReference type="ARBA" id="ARBA00022723"/>
    </source>
</evidence>
<evidence type="ECO:0000256" key="5">
    <source>
        <dbReference type="ARBA" id="ARBA00022763"/>
    </source>
</evidence>
<proteinExistence type="predicted"/>
<dbReference type="Gene3D" id="3.60.10.10">
    <property type="entry name" value="Endonuclease/exonuclease/phosphatase"/>
    <property type="match status" value="1"/>
</dbReference>
<evidence type="ECO:0000259" key="11">
    <source>
        <dbReference type="Pfam" id="PF03372"/>
    </source>
</evidence>
<name>A0ABU2XG81_9ACTN</name>
<dbReference type="InterPro" id="IPR036691">
    <property type="entry name" value="Endo/exonu/phosph_ase_sf"/>
</dbReference>
<evidence type="ECO:0000256" key="9">
    <source>
        <dbReference type="SAM" id="MobiDB-lite"/>
    </source>
</evidence>
<organism evidence="12 13">
    <name type="scientific">Streptomyces lonegramiae</name>
    <dbReference type="NCBI Taxonomy" id="3075524"/>
    <lineage>
        <taxon>Bacteria</taxon>
        <taxon>Bacillati</taxon>
        <taxon>Actinomycetota</taxon>
        <taxon>Actinomycetes</taxon>
        <taxon>Kitasatosporales</taxon>
        <taxon>Streptomycetaceae</taxon>
        <taxon>Streptomyces</taxon>
    </lineage>
</organism>
<feature type="compositionally biased region" description="Polar residues" evidence="9">
    <location>
        <begin position="444"/>
        <end position="453"/>
    </location>
</feature>